<dbReference type="EMBL" id="LS997600">
    <property type="protein sequence ID" value="SYZ62367.1"/>
    <property type="molecule type" value="Genomic_DNA"/>
</dbReference>
<protein>
    <submittedName>
        <fullName evidence="1">Meckel_syndrome_type_6_protein</fullName>
    </submittedName>
</protein>
<evidence type="ECO:0000313" key="2">
    <source>
        <dbReference type="Proteomes" id="UP000319462"/>
    </source>
</evidence>
<accession>A0A3P3YWQ4</accession>
<dbReference type="Proteomes" id="UP000319462">
    <property type="component" value="Chromosome 1"/>
</dbReference>
<dbReference type="PANTHER" id="PTHR20837:SF0">
    <property type="entry name" value="COILED-COIL AND C2 DOMAIN-CONTAINING PROTEIN 2A"/>
    <property type="match status" value="1"/>
</dbReference>
<dbReference type="InterPro" id="IPR052434">
    <property type="entry name" value="Tectonic-like_complex_comp"/>
</dbReference>
<dbReference type="GO" id="GO:0035869">
    <property type="term" value="C:ciliary transition zone"/>
    <property type="evidence" value="ECO:0007669"/>
    <property type="project" value="TreeGrafter"/>
</dbReference>
<dbReference type="AlphaFoldDB" id="A0A3P3YWQ4"/>
<reference evidence="1 2" key="1">
    <citation type="submission" date="2018-09" db="EMBL/GenBank/DDBJ databases">
        <authorList>
            <person name="Peiro R."/>
            <person name="Begona"/>
            <person name="Cbmso G."/>
            <person name="Lopez M."/>
            <person name="Gonzalez S."/>
        </authorList>
    </citation>
    <scope>NUCLEOTIDE SEQUENCE [LARGE SCALE GENOMIC DNA]</scope>
</reference>
<evidence type="ECO:0000313" key="1">
    <source>
        <dbReference type="EMBL" id="SYZ62367.1"/>
    </source>
</evidence>
<proteinExistence type="predicted"/>
<dbReference type="GO" id="GO:1905515">
    <property type="term" value="P:non-motile cilium assembly"/>
    <property type="evidence" value="ECO:0007669"/>
    <property type="project" value="TreeGrafter"/>
</dbReference>
<sequence length="81" mass="8968">MRSVGNEGLALLLVHFLRHLARDRPTYAVRGSGTICRQTIMVPHAFDDAAWMLIDTRTGWIVSAGKPYGTVLRGRVHGNLP</sequence>
<dbReference type="GO" id="GO:1904491">
    <property type="term" value="P:protein localization to ciliary transition zone"/>
    <property type="evidence" value="ECO:0007669"/>
    <property type="project" value="TreeGrafter"/>
</dbReference>
<dbReference type="PANTHER" id="PTHR20837">
    <property type="entry name" value="CENTROSOMAL PROTEIN-RELATED"/>
    <property type="match status" value="1"/>
</dbReference>
<organism evidence="1 2">
    <name type="scientific">Leishmania braziliensis MHOM/BR/75/M2904</name>
    <dbReference type="NCBI Taxonomy" id="420245"/>
    <lineage>
        <taxon>Eukaryota</taxon>
        <taxon>Discoba</taxon>
        <taxon>Euglenozoa</taxon>
        <taxon>Kinetoplastea</taxon>
        <taxon>Metakinetoplastina</taxon>
        <taxon>Trypanosomatida</taxon>
        <taxon>Trypanosomatidae</taxon>
        <taxon>Leishmaniinae</taxon>
        <taxon>Leishmania</taxon>
        <taxon>Leishmania braziliensis species complex</taxon>
    </lineage>
</organism>
<gene>
    <name evidence="1" type="ORF">LBRM2904_01.0720</name>
</gene>
<name>A0A3P3YWQ4_LEIBR</name>